<dbReference type="InterPro" id="IPR047655">
    <property type="entry name" value="Transpos_IS630-like"/>
</dbReference>
<evidence type="ECO:0000313" key="2">
    <source>
        <dbReference type="EMBL" id="MBE1162304.1"/>
    </source>
</evidence>
<dbReference type="EMBL" id="JACZZA010000012">
    <property type="protein sequence ID" value="MBE1162304.1"/>
    <property type="molecule type" value="Genomic_DNA"/>
</dbReference>
<dbReference type="Proteomes" id="UP000651010">
    <property type="component" value="Unassembled WGS sequence"/>
</dbReference>
<name>A0ABR9GE23_9GAMM</name>
<dbReference type="NCBIfam" id="NF033545">
    <property type="entry name" value="transpos_IS630"/>
    <property type="match status" value="1"/>
</dbReference>
<proteinExistence type="predicted"/>
<evidence type="ECO:0000313" key="3">
    <source>
        <dbReference type="Proteomes" id="UP000651010"/>
    </source>
</evidence>
<organism evidence="2 3">
    <name type="scientific">Dyella acidiphila</name>
    <dbReference type="NCBI Taxonomy" id="2775866"/>
    <lineage>
        <taxon>Bacteria</taxon>
        <taxon>Pseudomonadati</taxon>
        <taxon>Pseudomonadota</taxon>
        <taxon>Gammaproteobacteria</taxon>
        <taxon>Lysobacterales</taxon>
        <taxon>Rhodanobacteraceae</taxon>
        <taxon>Dyella</taxon>
    </lineage>
</organism>
<gene>
    <name evidence="2" type="ORF">IGX34_18105</name>
</gene>
<dbReference type="Pfam" id="PF13358">
    <property type="entry name" value="DDE_3"/>
    <property type="match status" value="1"/>
</dbReference>
<protein>
    <submittedName>
        <fullName evidence="2">IS630 family transposase</fullName>
    </submittedName>
</protein>
<sequence length="340" mass="38438">MASEQGFSAHAIEKHLGLSRTTVRNYLLKFKAGGLESLLAIKPKPRMADNQSFGKALFQLLHEPPSLSGFNRTTWRIEDLRKTLTGRGLPVCDEVIREALWKSGFRWRSAKVVLTSNDPAYREKLAYVRKVLFNLGDDERFFSIDEYGPFAIKAKPGRVLVGPGESPSVPQWQKSKGWLITTAALELSRNQVTHFYSRAKNTLEMIKMAETLLDKYRGARTLYLSWDAASWHMSKKLLAFVEAHNAEGDGSPRIELVPLPASAQFLNVIESVFSGMARAIIHNSNYPSVKAATEAIDRYFEERNQHFAENPERAGNKIWGKERTAATFDLSNNCKDPNYR</sequence>
<dbReference type="InterPro" id="IPR038717">
    <property type="entry name" value="Tc1-like_DDE_dom"/>
</dbReference>
<reference evidence="2 3" key="1">
    <citation type="submission" date="2020-09" db="EMBL/GenBank/DDBJ databases">
        <title>Dyella sp. 7MK23 isolated from forest soil.</title>
        <authorList>
            <person name="Fu J."/>
        </authorList>
    </citation>
    <scope>NUCLEOTIDE SEQUENCE [LARGE SCALE GENOMIC DNA]</scope>
    <source>
        <strain evidence="2 3">7MK23</strain>
    </source>
</reference>
<keyword evidence="3" id="KW-1185">Reference proteome</keyword>
<dbReference type="InterPro" id="IPR036397">
    <property type="entry name" value="RNaseH_sf"/>
</dbReference>
<feature type="domain" description="Tc1-like transposase DDE" evidence="1">
    <location>
        <begin position="143"/>
        <end position="290"/>
    </location>
</feature>
<evidence type="ECO:0000259" key="1">
    <source>
        <dbReference type="Pfam" id="PF13358"/>
    </source>
</evidence>
<accession>A0ABR9GE23</accession>
<comment type="caution">
    <text evidence="2">The sequence shown here is derived from an EMBL/GenBank/DDBJ whole genome shotgun (WGS) entry which is preliminary data.</text>
</comment>
<dbReference type="Gene3D" id="3.30.420.10">
    <property type="entry name" value="Ribonuclease H-like superfamily/Ribonuclease H"/>
    <property type="match status" value="1"/>
</dbReference>